<dbReference type="GO" id="GO:0019185">
    <property type="term" value="C:snRNA-activating protein complex"/>
    <property type="evidence" value="ECO:0007669"/>
    <property type="project" value="TreeGrafter"/>
</dbReference>
<dbReference type="EMBL" id="BKCJ010002878">
    <property type="protein sequence ID" value="GEU51510.1"/>
    <property type="molecule type" value="Genomic_DNA"/>
</dbReference>
<evidence type="ECO:0000313" key="2">
    <source>
        <dbReference type="EMBL" id="GEU51510.1"/>
    </source>
</evidence>
<reference evidence="2" key="1">
    <citation type="journal article" date="2019" name="Sci. Rep.">
        <title>Draft genome of Tanacetum cinerariifolium, the natural source of mosquito coil.</title>
        <authorList>
            <person name="Yamashiro T."/>
            <person name="Shiraishi A."/>
            <person name="Satake H."/>
            <person name="Nakayama K."/>
        </authorList>
    </citation>
    <scope>NUCLEOTIDE SEQUENCE</scope>
</reference>
<protein>
    <submittedName>
        <fullName evidence="2">Small nuclear RNA activating complex (SNAPc), subunit SNAP43 protein</fullName>
    </submittedName>
</protein>
<dbReference type="PANTHER" id="PTHR15131:SF3">
    <property type="entry name" value="SNRNA-ACTIVATING PROTEIN COMPLEX SUBUNIT 1"/>
    <property type="match status" value="1"/>
</dbReference>
<gene>
    <name evidence="2" type="ORF">Tci_023488</name>
</gene>
<dbReference type="SUPFAM" id="SSF47396">
    <property type="entry name" value="Transcription factor IIA (TFIIA), alpha-helical domain"/>
    <property type="match status" value="1"/>
</dbReference>
<dbReference type="GO" id="GO:0042796">
    <property type="term" value="P:snRNA transcription by RNA polymerase III"/>
    <property type="evidence" value="ECO:0007669"/>
    <property type="project" value="TreeGrafter"/>
</dbReference>
<dbReference type="GO" id="GO:0042795">
    <property type="term" value="P:snRNA transcription by RNA polymerase II"/>
    <property type="evidence" value="ECO:0007669"/>
    <property type="project" value="TreeGrafter"/>
</dbReference>
<dbReference type="AlphaFoldDB" id="A0A6L2KRX0"/>
<dbReference type="GO" id="GO:0005672">
    <property type="term" value="C:transcription factor TFIIA complex"/>
    <property type="evidence" value="ECO:0007669"/>
    <property type="project" value="InterPro"/>
</dbReference>
<accession>A0A6L2KRX0</accession>
<dbReference type="InterPro" id="IPR009083">
    <property type="entry name" value="TFIIA_a-hlx"/>
</dbReference>
<dbReference type="Pfam" id="PF02268">
    <property type="entry name" value="TFIIA_gamma_N"/>
    <property type="match status" value="1"/>
</dbReference>
<evidence type="ECO:0000259" key="1">
    <source>
        <dbReference type="Pfam" id="PF02268"/>
    </source>
</evidence>
<organism evidence="2">
    <name type="scientific">Tanacetum cinerariifolium</name>
    <name type="common">Dalmatian daisy</name>
    <name type="synonym">Chrysanthemum cinerariifolium</name>
    <dbReference type="NCBI Taxonomy" id="118510"/>
    <lineage>
        <taxon>Eukaryota</taxon>
        <taxon>Viridiplantae</taxon>
        <taxon>Streptophyta</taxon>
        <taxon>Embryophyta</taxon>
        <taxon>Tracheophyta</taxon>
        <taxon>Spermatophyta</taxon>
        <taxon>Magnoliopsida</taxon>
        <taxon>eudicotyledons</taxon>
        <taxon>Gunneridae</taxon>
        <taxon>Pentapetalae</taxon>
        <taxon>asterids</taxon>
        <taxon>campanulids</taxon>
        <taxon>Asterales</taxon>
        <taxon>Asteraceae</taxon>
        <taxon>Asteroideae</taxon>
        <taxon>Anthemideae</taxon>
        <taxon>Anthemidinae</taxon>
        <taxon>Tanacetum</taxon>
    </lineage>
</organism>
<dbReference type="Pfam" id="PF09808">
    <property type="entry name" value="SNAPC1"/>
    <property type="match status" value="1"/>
</dbReference>
<comment type="caution">
    <text evidence="2">The sequence shown here is derived from an EMBL/GenBank/DDBJ whole genome shotgun (WGS) entry which is preliminary data.</text>
</comment>
<sequence>MQSLYGHCLVYMTPTDSISHSLGGLYGLYCLHETQPFNPPFRIHLSPCPSLKRRMATCELYRRSTIGMCLTDTLDEMVSPGKLGPHLAIQSMAEALDTKLRTKVSIKRPVIILELQ</sequence>
<dbReference type="InterPro" id="IPR015872">
    <property type="entry name" value="TFIIA_gsu_N"/>
</dbReference>
<dbReference type="GO" id="GO:0006367">
    <property type="term" value="P:transcription initiation at RNA polymerase II promoter"/>
    <property type="evidence" value="ECO:0007669"/>
    <property type="project" value="InterPro"/>
</dbReference>
<feature type="domain" description="Transcription initiation factor IIA gamma subunit N-terminal" evidence="1">
    <location>
        <begin position="59"/>
        <end position="90"/>
    </location>
</feature>
<name>A0A6L2KRX0_TANCI</name>
<dbReference type="PANTHER" id="PTHR15131">
    <property type="entry name" value="SMALL NUCLEAR RNA ACTIVATING COMPLEX, POLYPEPTIDE 1"/>
    <property type="match status" value="1"/>
</dbReference>
<proteinExistence type="predicted"/>
<dbReference type="GO" id="GO:0043565">
    <property type="term" value="F:sequence-specific DNA binding"/>
    <property type="evidence" value="ECO:0007669"/>
    <property type="project" value="TreeGrafter"/>
</dbReference>
<dbReference type="Gene3D" id="1.10.287.190">
    <property type="entry name" value="Transcription factor IIA gamma subunit, alpha-helical domain"/>
    <property type="match status" value="1"/>
</dbReference>
<dbReference type="InterPro" id="IPR019188">
    <property type="entry name" value="SNAPC1"/>
</dbReference>